<sequence length="79" mass="8958">MAEVMCLCGKRSKIVTSWTYANPGRRFLSCSDFVVNGGCGYFAWLDPPTCNRSRALIPGLLRNMKKLKMNLATVRKREK</sequence>
<keyword evidence="3" id="KW-0862">Zinc</keyword>
<accession>A0AA88W2V4</accession>
<dbReference type="EMBL" id="JAVXUP010000834">
    <property type="protein sequence ID" value="KAK3020106.1"/>
    <property type="molecule type" value="Genomic_DNA"/>
</dbReference>
<dbReference type="GO" id="GO:0008270">
    <property type="term" value="F:zinc ion binding"/>
    <property type="evidence" value="ECO:0007669"/>
    <property type="project" value="UniProtKB-KW"/>
</dbReference>
<name>A0AA88W2V4_9ASTE</name>
<evidence type="ECO:0000256" key="1">
    <source>
        <dbReference type="ARBA" id="ARBA00022723"/>
    </source>
</evidence>
<feature type="domain" description="GRF-type" evidence="5">
    <location>
        <begin position="6"/>
        <end position="48"/>
    </location>
</feature>
<keyword evidence="2 4" id="KW-0863">Zinc-finger</keyword>
<organism evidence="6 7">
    <name type="scientific">Escallonia herrerae</name>
    <dbReference type="NCBI Taxonomy" id="1293975"/>
    <lineage>
        <taxon>Eukaryota</taxon>
        <taxon>Viridiplantae</taxon>
        <taxon>Streptophyta</taxon>
        <taxon>Embryophyta</taxon>
        <taxon>Tracheophyta</taxon>
        <taxon>Spermatophyta</taxon>
        <taxon>Magnoliopsida</taxon>
        <taxon>eudicotyledons</taxon>
        <taxon>Gunneridae</taxon>
        <taxon>Pentapetalae</taxon>
        <taxon>asterids</taxon>
        <taxon>campanulids</taxon>
        <taxon>Escalloniales</taxon>
        <taxon>Escalloniaceae</taxon>
        <taxon>Escallonia</taxon>
    </lineage>
</organism>
<dbReference type="PANTHER" id="PTHR33248">
    <property type="entry name" value="ZINC ION-BINDING PROTEIN"/>
    <property type="match status" value="1"/>
</dbReference>
<dbReference type="InterPro" id="IPR010666">
    <property type="entry name" value="Znf_GRF"/>
</dbReference>
<evidence type="ECO:0000256" key="2">
    <source>
        <dbReference type="ARBA" id="ARBA00022771"/>
    </source>
</evidence>
<proteinExistence type="predicted"/>
<feature type="non-terminal residue" evidence="6">
    <location>
        <position position="1"/>
    </location>
</feature>
<gene>
    <name evidence="6" type="ORF">RJ639_003730</name>
</gene>
<protein>
    <recommendedName>
        <fullName evidence="5">GRF-type domain-containing protein</fullName>
    </recommendedName>
</protein>
<evidence type="ECO:0000313" key="6">
    <source>
        <dbReference type="EMBL" id="KAK3020106.1"/>
    </source>
</evidence>
<comment type="caution">
    <text evidence="6">The sequence shown here is derived from an EMBL/GenBank/DDBJ whole genome shotgun (WGS) entry which is preliminary data.</text>
</comment>
<evidence type="ECO:0000256" key="3">
    <source>
        <dbReference type="ARBA" id="ARBA00022833"/>
    </source>
</evidence>
<keyword evidence="1" id="KW-0479">Metal-binding</keyword>
<evidence type="ECO:0000313" key="7">
    <source>
        <dbReference type="Proteomes" id="UP001188597"/>
    </source>
</evidence>
<keyword evidence="7" id="KW-1185">Reference proteome</keyword>
<dbReference type="Pfam" id="PF06839">
    <property type="entry name" value="Zn_ribbon_GRF"/>
    <property type="match status" value="1"/>
</dbReference>
<reference evidence="6" key="1">
    <citation type="submission" date="2022-12" db="EMBL/GenBank/DDBJ databases">
        <title>Draft genome assemblies for two species of Escallonia (Escalloniales).</title>
        <authorList>
            <person name="Chanderbali A."/>
            <person name="Dervinis C."/>
            <person name="Anghel I."/>
            <person name="Soltis D."/>
            <person name="Soltis P."/>
            <person name="Zapata F."/>
        </authorList>
    </citation>
    <scope>NUCLEOTIDE SEQUENCE</scope>
    <source>
        <strain evidence="6">UCBG64.0493</strain>
        <tissue evidence="6">Leaf</tissue>
    </source>
</reference>
<evidence type="ECO:0000256" key="4">
    <source>
        <dbReference type="PROSITE-ProRule" id="PRU01343"/>
    </source>
</evidence>
<evidence type="ECO:0000259" key="5">
    <source>
        <dbReference type="PROSITE" id="PS51999"/>
    </source>
</evidence>
<dbReference type="Proteomes" id="UP001188597">
    <property type="component" value="Unassembled WGS sequence"/>
</dbReference>
<dbReference type="AlphaFoldDB" id="A0AA88W2V4"/>
<dbReference type="PROSITE" id="PS51999">
    <property type="entry name" value="ZF_GRF"/>
    <property type="match status" value="1"/>
</dbReference>